<evidence type="ECO:0000313" key="4">
    <source>
        <dbReference type="Proteomes" id="UP000677234"/>
    </source>
</evidence>
<organism evidence="1 3">
    <name type="scientific">Brevibacillus composti</name>
    <dbReference type="NCBI Taxonomy" id="2796470"/>
    <lineage>
        <taxon>Bacteria</taxon>
        <taxon>Bacillati</taxon>
        <taxon>Bacillota</taxon>
        <taxon>Bacilli</taxon>
        <taxon>Bacillales</taxon>
        <taxon>Paenibacillaceae</taxon>
        <taxon>Brevibacillus</taxon>
    </lineage>
</organism>
<dbReference type="Gene3D" id="3.10.450.420">
    <property type="match status" value="1"/>
</dbReference>
<evidence type="ECO:0000313" key="1">
    <source>
        <dbReference type="EMBL" id="QQE75427.1"/>
    </source>
</evidence>
<keyword evidence="4" id="KW-1185">Reference proteome</keyword>
<evidence type="ECO:0000313" key="3">
    <source>
        <dbReference type="Proteomes" id="UP000595847"/>
    </source>
</evidence>
<name>A0A7T5EMR9_9BACL</name>
<dbReference type="RefSeq" id="WP_198828955.1">
    <property type="nucleotide sequence ID" value="NZ_CP066308.1"/>
</dbReference>
<proteinExistence type="predicted"/>
<dbReference type="Proteomes" id="UP000595847">
    <property type="component" value="Chromosome"/>
</dbReference>
<protein>
    <submittedName>
        <fullName evidence="1">Uncharacterized protein</fullName>
    </submittedName>
</protein>
<gene>
    <name evidence="1" type="ORF">JD108_05815</name>
    <name evidence="2" type="ORF">KDJ56_05495</name>
</gene>
<reference evidence="2" key="2">
    <citation type="submission" date="2021-04" db="EMBL/GenBank/DDBJ databases">
        <title>Brevibacillus composti FJAT-54423, complete genome.</title>
        <authorList>
            <person name="Tang R."/>
        </authorList>
    </citation>
    <scope>NUCLEOTIDE SEQUENCE</scope>
    <source>
        <strain evidence="2">FJAT-54424</strain>
    </source>
</reference>
<dbReference type="EMBL" id="CP073708">
    <property type="protein sequence ID" value="QUO42453.1"/>
    <property type="molecule type" value="Genomic_DNA"/>
</dbReference>
<dbReference type="KEGG" id="bcop:JD108_05815"/>
<reference evidence="1 3" key="1">
    <citation type="submission" date="2020-12" db="EMBL/GenBank/DDBJ databases">
        <title>strain FJAT-54423T represents a novel species of the genus Brevibacillus.</title>
        <authorList>
            <person name="Tang R."/>
        </authorList>
    </citation>
    <scope>NUCLEOTIDE SEQUENCE [LARGE SCALE GENOMIC DNA]</scope>
    <source>
        <strain evidence="1 3">FJAT-54423</strain>
    </source>
</reference>
<dbReference type="Proteomes" id="UP000677234">
    <property type="component" value="Chromosome"/>
</dbReference>
<dbReference type="InterPro" id="IPR053749">
    <property type="entry name" value="TA_system-associated_sf"/>
</dbReference>
<accession>A0A7T5EMR9</accession>
<dbReference type="EMBL" id="CP066308">
    <property type="protein sequence ID" value="QQE75427.1"/>
    <property type="molecule type" value="Genomic_DNA"/>
</dbReference>
<evidence type="ECO:0000313" key="2">
    <source>
        <dbReference type="EMBL" id="QUO42453.1"/>
    </source>
</evidence>
<dbReference type="AlphaFoldDB" id="A0A7T5EMR9"/>
<sequence>MNDSWTRAIREAEDAFWQIVFSARKRVGNRGVLLPKRFGTKQKIRRFLRRRMSPCLAERVMRNLQLRKIRGRLAIPVGDGIGAPPILNTKRLSQAKGRATVAVWFGFDREDRFFRVYQLRRRASGGWIIYGRHPLDYPFNRRFLQLLPGCCASCA</sequence>